<dbReference type="SUPFAM" id="SSF47005">
    <property type="entry name" value="Peripheral subunit-binding domain of 2-oxo acid dehydrogenase complex"/>
    <property type="match status" value="1"/>
</dbReference>
<dbReference type="OrthoDB" id="537444at2759"/>
<evidence type="ECO:0000259" key="5">
    <source>
        <dbReference type="PROSITE" id="PS50968"/>
    </source>
</evidence>
<name>A0A0C3LFI3_9AGAM</name>
<feature type="domain" description="Lipoyl-binding" evidence="5">
    <location>
        <begin position="29"/>
        <end position="105"/>
    </location>
</feature>
<dbReference type="GO" id="GO:0004742">
    <property type="term" value="F:dihydrolipoyllysine-residue acetyltransferase activity"/>
    <property type="evidence" value="ECO:0007669"/>
    <property type="project" value="TreeGrafter"/>
</dbReference>
<dbReference type="InterPro" id="IPR003016">
    <property type="entry name" value="2-oxoA_DH_lipoyl-BS"/>
</dbReference>
<evidence type="ECO:0000313" key="7">
    <source>
        <dbReference type="EMBL" id="KIO19198.1"/>
    </source>
</evidence>
<dbReference type="InterPro" id="IPR011053">
    <property type="entry name" value="Single_hybrid_motif"/>
</dbReference>
<dbReference type="AlphaFoldDB" id="A0A0C3LFI3"/>
<reference evidence="8" key="3">
    <citation type="submission" date="2015-02" db="EMBL/GenBank/DDBJ databases">
        <title>Evolutionary Origins and Diversification of the Mycorrhizal Mutualists.</title>
        <authorList>
            <consortium name="DOE Joint Genome Institute"/>
            <consortium name="Mycorrhizal Genomics Consortium"/>
            <person name="Kohler A."/>
            <person name="Kuo A."/>
            <person name="Nagy L.G."/>
            <person name="Floudas D."/>
            <person name="Copeland A."/>
            <person name="Barry K.W."/>
            <person name="Cichocki N."/>
            <person name="Veneault-Fourrey C."/>
            <person name="LaButti K."/>
            <person name="Lindquist E.A."/>
            <person name="Lipzen A."/>
            <person name="Lundell T."/>
            <person name="Morin E."/>
            <person name="Murat C."/>
            <person name="Riley R."/>
            <person name="Ohm R."/>
            <person name="Sun H."/>
            <person name="Tunlid A."/>
            <person name="Henrissat B."/>
            <person name="Grigoriev I.V."/>
            <person name="Hibbett D.S."/>
            <person name="Martin F."/>
        </authorList>
    </citation>
    <scope>NUCLEOTIDE SEQUENCE</scope>
    <source>
        <strain evidence="8">MUT 4182</strain>
    </source>
</reference>
<dbReference type="Gene3D" id="2.40.50.100">
    <property type="match status" value="1"/>
</dbReference>
<evidence type="ECO:0000256" key="4">
    <source>
        <dbReference type="SAM" id="MobiDB-lite"/>
    </source>
</evidence>
<sequence>MASPLCRVLLAPRQATRALLHTSARRHAVTSFKMPAMSPTMTEGGIAKWKKKEGEAFETGEILLEIETDKATMDVEAQDDGIMGKIIVADGSKGVPVGKVIALLAEEGDDISNLEVPKEDGASAASPASPEPSSPPPSTSQPSSSAPKSEPAVPKHEGPYHPKSKHPIFPSVLRLLQEHNLSTDVDSIGIKGTGVRGMLTKGDVLAYLGLAKGPTGTYTAPKLEEVLGIVGLERKAGGGAEKKVEEVKKSWTADEARRAIIAGLERQVKPAALPTQEQTFDSILADYIKTPKSPAASTTVPPAALPKQPSSPSYLDGLF</sequence>
<protein>
    <recommendedName>
        <fullName evidence="10">Lipoyl-binding domain-containing protein</fullName>
    </recommendedName>
</protein>
<feature type="region of interest" description="Disordered" evidence="4">
    <location>
        <begin position="292"/>
        <end position="319"/>
    </location>
</feature>
<dbReference type="InterPro" id="IPR036625">
    <property type="entry name" value="E3-bd_dom_sf"/>
</dbReference>
<keyword evidence="9" id="KW-1185">Reference proteome</keyword>
<feature type="compositionally biased region" description="Pro residues" evidence="4">
    <location>
        <begin position="129"/>
        <end position="139"/>
    </location>
</feature>
<accession>A0A0C3LFI3</accession>
<dbReference type="PROSITE" id="PS00189">
    <property type="entry name" value="LIPOYL"/>
    <property type="match status" value="1"/>
</dbReference>
<evidence type="ECO:0000256" key="2">
    <source>
        <dbReference type="ARBA" id="ARBA00022823"/>
    </source>
</evidence>
<dbReference type="FunFam" id="2.40.50.100:FF:000010">
    <property type="entry name" value="Acetyltransferase component of pyruvate dehydrogenase complex"/>
    <property type="match status" value="1"/>
</dbReference>
<evidence type="ECO:0008006" key="10">
    <source>
        <dbReference type="Google" id="ProtNLM"/>
    </source>
</evidence>
<feature type="domain" description="Peripheral subunit-binding (PSBD)" evidence="6">
    <location>
        <begin position="167"/>
        <end position="208"/>
    </location>
</feature>
<dbReference type="EMBL" id="KN823182">
    <property type="protein sequence ID" value="KIO20207.1"/>
    <property type="molecule type" value="Genomic_DNA"/>
</dbReference>
<dbReference type="Proteomes" id="UP000054248">
    <property type="component" value="Unassembled WGS sequence"/>
</dbReference>
<dbReference type="SUPFAM" id="SSF51230">
    <property type="entry name" value="Single hybrid motif"/>
    <property type="match status" value="1"/>
</dbReference>
<dbReference type="PROSITE" id="PS51826">
    <property type="entry name" value="PSBD"/>
    <property type="match status" value="1"/>
</dbReference>
<dbReference type="PROSITE" id="PS50968">
    <property type="entry name" value="BIOTINYL_LIPOYL"/>
    <property type="match status" value="1"/>
</dbReference>
<dbReference type="EMBL" id="KN823236">
    <property type="protein sequence ID" value="KIO19198.1"/>
    <property type="molecule type" value="Genomic_DNA"/>
</dbReference>
<reference evidence="8 9" key="1">
    <citation type="submission" date="2014-04" db="EMBL/GenBank/DDBJ databases">
        <authorList>
            <consortium name="DOE Joint Genome Institute"/>
            <person name="Kuo A."/>
            <person name="Girlanda M."/>
            <person name="Perotto S."/>
            <person name="Kohler A."/>
            <person name="Nagy L.G."/>
            <person name="Floudas D."/>
            <person name="Copeland A."/>
            <person name="Barry K.W."/>
            <person name="Cichocki N."/>
            <person name="Veneault-Fourrey C."/>
            <person name="LaButti K."/>
            <person name="Lindquist E.A."/>
            <person name="Lipzen A."/>
            <person name="Lundell T."/>
            <person name="Morin E."/>
            <person name="Murat C."/>
            <person name="Sun H."/>
            <person name="Tunlid A."/>
            <person name="Henrissat B."/>
            <person name="Grigoriev I.V."/>
            <person name="Hibbett D.S."/>
            <person name="Martin F."/>
            <person name="Nordberg H.P."/>
            <person name="Cantor M.N."/>
            <person name="Hua S.X."/>
        </authorList>
    </citation>
    <scope>NUCLEOTIDE SEQUENCE [LARGE SCALE GENOMIC DNA]</scope>
    <source>
        <strain evidence="8 9">MUT 4182</strain>
    </source>
</reference>
<dbReference type="InterPro" id="IPR045257">
    <property type="entry name" value="E2/Pdx1"/>
</dbReference>
<dbReference type="Gene3D" id="4.10.320.10">
    <property type="entry name" value="E3-binding domain"/>
    <property type="match status" value="1"/>
</dbReference>
<evidence type="ECO:0000259" key="6">
    <source>
        <dbReference type="PROSITE" id="PS51826"/>
    </source>
</evidence>
<dbReference type="PANTHER" id="PTHR23151">
    <property type="entry name" value="DIHYDROLIPOAMIDE ACETYL/SUCCINYL-TRANSFERASE-RELATED"/>
    <property type="match status" value="1"/>
</dbReference>
<reference evidence="9" key="2">
    <citation type="submission" date="2015-01" db="EMBL/GenBank/DDBJ databases">
        <title>Evolutionary Origins and Diversification of the Mycorrhizal Mutualists.</title>
        <authorList>
            <consortium name="DOE Joint Genome Institute"/>
            <consortium name="Mycorrhizal Genomics Consortium"/>
            <person name="Kohler A."/>
            <person name="Kuo A."/>
            <person name="Nagy L.G."/>
            <person name="Floudas D."/>
            <person name="Copeland A."/>
            <person name="Barry K.W."/>
            <person name="Cichocki N."/>
            <person name="Veneault-Fourrey C."/>
            <person name="LaButti K."/>
            <person name="Lindquist E.A."/>
            <person name="Lipzen A."/>
            <person name="Lundell T."/>
            <person name="Morin E."/>
            <person name="Murat C."/>
            <person name="Riley R."/>
            <person name="Ohm R."/>
            <person name="Sun H."/>
            <person name="Tunlid A."/>
            <person name="Henrissat B."/>
            <person name="Grigoriev I.V."/>
            <person name="Hibbett D.S."/>
            <person name="Martin F."/>
        </authorList>
    </citation>
    <scope>NUCLEOTIDE SEQUENCE [LARGE SCALE GENOMIC DNA]</scope>
    <source>
        <strain evidence="9">MUT 4182</strain>
    </source>
</reference>
<organism evidence="8 9">
    <name type="scientific">Tulasnella calospora MUT 4182</name>
    <dbReference type="NCBI Taxonomy" id="1051891"/>
    <lineage>
        <taxon>Eukaryota</taxon>
        <taxon>Fungi</taxon>
        <taxon>Dikarya</taxon>
        <taxon>Basidiomycota</taxon>
        <taxon>Agaricomycotina</taxon>
        <taxon>Agaricomycetes</taxon>
        <taxon>Cantharellales</taxon>
        <taxon>Tulasnellaceae</taxon>
        <taxon>Tulasnella</taxon>
    </lineage>
</organism>
<evidence type="ECO:0000313" key="9">
    <source>
        <dbReference type="Proteomes" id="UP000054248"/>
    </source>
</evidence>
<dbReference type="STRING" id="1051891.A0A0C3LFI3"/>
<dbReference type="GO" id="GO:0045254">
    <property type="term" value="C:pyruvate dehydrogenase complex"/>
    <property type="evidence" value="ECO:0007669"/>
    <property type="project" value="InterPro"/>
</dbReference>
<dbReference type="HOGENOM" id="CLU_035825_0_0_1"/>
<feature type="region of interest" description="Disordered" evidence="4">
    <location>
        <begin position="112"/>
        <end position="166"/>
    </location>
</feature>
<dbReference type="PANTHER" id="PTHR23151:SF82">
    <property type="entry name" value="PYRUVATE DEHYDROGENASE COMPLEX PROTEIN X COMPONENT, MITOCHONDRIAL"/>
    <property type="match status" value="1"/>
</dbReference>
<feature type="compositionally biased region" description="Low complexity" evidence="4">
    <location>
        <begin position="292"/>
        <end position="302"/>
    </location>
</feature>
<dbReference type="InterPro" id="IPR004167">
    <property type="entry name" value="PSBD"/>
</dbReference>
<feature type="compositionally biased region" description="Low complexity" evidence="4">
    <location>
        <begin position="140"/>
        <end position="152"/>
    </location>
</feature>
<keyword evidence="2" id="KW-0450">Lipoyl</keyword>
<dbReference type="Pfam" id="PF00364">
    <property type="entry name" value="Biotin_lipoyl"/>
    <property type="match status" value="1"/>
</dbReference>
<dbReference type="GO" id="GO:0006086">
    <property type="term" value="P:pyruvate decarboxylation to acetyl-CoA"/>
    <property type="evidence" value="ECO:0007669"/>
    <property type="project" value="InterPro"/>
</dbReference>
<dbReference type="InterPro" id="IPR000089">
    <property type="entry name" value="Biotin_lipoyl"/>
</dbReference>
<evidence type="ECO:0000256" key="3">
    <source>
        <dbReference type="ARBA" id="ARBA00022946"/>
    </source>
</evidence>
<dbReference type="CDD" id="cd06849">
    <property type="entry name" value="lipoyl_domain"/>
    <property type="match status" value="1"/>
</dbReference>
<gene>
    <name evidence="8" type="ORF">M407DRAFT_245894</name>
    <name evidence="7" type="ORF">M407DRAFT_246257</name>
</gene>
<keyword evidence="3" id="KW-0809">Transit peptide</keyword>
<evidence type="ECO:0000313" key="8">
    <source>
        <dbReference type="EMBL" id="KIO20207.1"/>
    </source>
</evidence>
<proteinExistence type="inferred from homology"/>
<comment type="similarity">
    <text evidence="1">Belongs to the 2-oxoacid dehydrogenase family.</text>
</comment>
<evidence type="ECO:0000256" key="1">
    <source>
        <dbReference type="ARBA" id="ARBA00007317"/>
    </source>
</evidence>